<keyword evidence="2" id="KW-1185">Reference proteome</keyword>
<accession>A0A5P8PRE4</accession>
<reference evidence="1 2" key="1">
    <citation type="submission" date="2019-10" db="EMBL/GenBank/DDBJ databases">
        <authorList>
            <person name="Lin L.C."/>
        </authorList>
    </citation>
    <scope>NUCLEOTIDE SEQUENCE [LARGE SCALE GENOMIC DNA]</scope>
</reference>
<evidence type="ECO:0000313" key="1">
    <source>
        <dbReference type="EMBL" id="QFR59836.1"/>
    </source>
</evidence>
<evidence type="ECO:0000313" key="2">
    <source>
        <dbReference type="Proteomes" id="UP000325783"/>
    </source>
</evidence>
<gene>
    <name evidence="1" type="ORF">VOWphi5012_052</name>
</gene>
<dbReference type="EMBL" id="MN584918">
    <property type="protein sequence ID" value="QFR59836.1"/>
    <property type="molecule type" value="Genomic_DNA"/>
</dbReference>
<sequence length="389" mass="43993">MKFEFDLSEARSAIMNCLRANEMTFKQGTGVPLVPFLTASPGCGKSALLRGIGSELNLKFIDVRMGTEDPVVLNGALSIDGDRSTFLPPKRFPLATDPLPLLPQFEHMQADYDGLKDEAAIKDFQKKYCYRGWLISFDELPDAPRACQSAAYKILLEREVGQHKLHPRAFTVAAGNRVSDNAAATGEMSSALKSRLVHFTIKSNTEKFLMKMAEWKWDLRIYAYLSYKPSELNTFESFNNSNSSDPTYRCERTWDMVNSYLRANHPDQDQPIPIEAMNVLYGMIGSMASEFVNFTQQYKELVTLDQILADPAGCHVPDDRGARYLLITSLAMKVDEDNALSISEYVKRLGTAFAYPFAEMSFIQNDDFMELDGMDFFINKIVEVKKKFK</sequence>
<dbReference type="InterPro" id="IPR027417">
    <property type="entry name" value="P-loop_NTPase"/>
</dbReference>
<name>A0A5P8PRE4_9CAUD</name>
<evidence type="ECO:0008006" key="3">
    <source>
        <dbReference type="Google" id="ProtNLM"/>
    </source>
</evidence>
<protein>
    <recommendedName>
        <fullName evidence="3">ATPase AAA-type core domain-containing protein</fullName>
    </recommendedName>
</protein>
<organism evidence="1 2">
    <name type="scientific">Vibrio phage phi50-12</name>
    <dbReference type="NCBI Taxonomy" id="2654972"/>
    <lineage>
        <taxon>Viruses</taxon>
        <taxon>Duplodnaviria</taxon>
        <taxon>Heunggongvirae</taxon>
        <taxon>Uroviricota</taxon>
        <taxon>Caudoviricetes</taxon>
        <taxon>Schitoviridae</taxon>
        <taxon>Penintadodekavirus</taxon>
        <taxon>Penintadodekavirus 5012</taxon>
    </lineage>
</organism>
<dbReference type="SUPFAM" id="SSF52540">
    <property type="entry name" value="P-loop containing nucleoside triphosphate hydrolases"/>
    <property type="match status" value="1"/>
</dbReference>
<proteinExistence type="predicted"/>
<dbReference type="Gene3D" id="3.40.50.300">
    <property type="entry name" value="P-loop containing nucleotide triphosphate hydrolases"/>
    <property type="match status" value="1"/>
</dbReference>
<dbReference type="Proteomes" id="UP000325783">
    <property type="component" value="Segment"/>
</dbReference>